<evidence type="ECO:0000256" key="2">
    <source>
        <dbReference type="ARBA" id="ARBA00023125"/>
    </source>
</evidence>
<evidence type="ECO:0000313" key="5">
    <source>
        <dbReference type="EMBL" id="ARP98025.1"/>
    </source>
</evidence>
<keyword evidence="3" id="KW-0804">Transcription</keyword>
<gene>
    <name evidence="5" type="ORF">CAK95_02230</name>
</gene>
<dbReference type="GO" id="GO:0003700">
    <property type="term" value="F:DNA-binding transcription factor activity"/>
    <property type="evidence" value="ECO:0007669"/>
    <property type="project" value="InterPro"/>
</dbReference>
<protein>
    <recommendedName>
        <fullName evidence="4">HTH marR-type domain-containing protein</fullName>
    </recommendedName>
</protein>
<dbReference type="InterPro" id="IPR036390">
    <property type="entry name" value="WH_DNA-bd_sf"/>
</dbReference>
<dbReference type="InterPro" id="IPR000835">
    <property type="entry name" value="HTH_MarR-typ"/>
</dbReference>
<keyword evidence="6" id="KW-1185">Reference proteome</keyword>
<dbReference type="PRINTS" id="PR00598">
    <property type="entry name" value="HTHMARR"/>
</dbReference>
<organism evidence="5 6">
    <name type="scientific">Pseudorhodoplanes sinuspersici</name>
    <dbReference type="NCBI Taxonomy" id="1235591"/>
    <lineage>
        <taxon>Bacteria</taxon>
        <taxon>Pseudomonadati</taxon>
        <taxon>Pseudomonadota</taxon>
        <taxon>Alphaproteobacteria</taxon>
        <taxon>Hyphomicrobiales</taxon>
        <taxon>Pseudorhodoplanes</taxon>
    </lineage>
</organism>
<name>A0A1W6ZL85_9HYPH</name>
<sequence>MQEQMRPKGLGYSHWIFLRSLWIEDEITQRELCKRIGSTEPAAVIALSQLERTGYIQRTRNKTDMRQILLSVTPKGTQLRDELLPFAFELIKWGIKDIPKSELETFKSVLKRIEGNMALVFGRQVEIPQGNLDD</sequence>
<dbReference type="InterPro" id="IPR036388">
    <property type="entry name" value="WH-like_DNA-bd_sf"/>
</dbReference>
<dbReference type="EMBL" id="CP021112">
    <property type="protein sequence ID" value="ARP98025.1"/>
    <property type="molecule type" value="Genomic_DNA"/>
</dbReference>
<dbReference type="KEGG" id="psin:CAK95_02230"/>
<dbReference type="PANTHER" id="PTHR42756:SF1">
    <property type="entry name" value="TRANSCRIPTIONAL REPRESSOR OF EMRAB OPERON"/>
    <property type="match status" value="1"/>
</dbReference>
<dbReference type="PROSITE" id="PS50995">
    <property type="entry name" value="HTH_MARR_2"/>
    <property type="match status" value="1"/>
</dbReference>
<feature type="domain" description="HTH marR-type" evidence="4">
    <location>
        <begin position="1"/>
        <end position="115"/>
    </location>
</feature>
<evidence type="ECO:0000313" key="6">
    <source>
        <dbReference type="Proteomes" id="UP000194137"/>
    </source>
</evidence>
<reference evidence="5 6" key="1">
    <citation type="submission" date="2017-05" db="EMBL/GenBank/DDBJ databases">
        <title>Full genome sequence of Pseudorhodoplanes sinuspersici.</title>
        <authorList>
            <person name="Dastgheib S.M.M."/>
            <person name="Shavandi M."/>
            <person name="Tirandaz H."/>
        </authorList>
    </citation>
    <scope>NUCLEOTIDE SEQUENCE [LARGE SCALE GENOMIC DNA]</scope>
    <source>
        <strain evidence="5 6">RIPI110</strain>
    </source>
</reference>
<evidence type="ECO:0000259" key="4">
    <source>
        <dbReference type="PROSITE" id="PS50995"/>
    </source>
</evidence>
<evidence type="ECO:0000256" key="1">
    <source>
        <dbReference type="ARBA" id="ARBA00023015"/>
    </source>
</evidence>
<dbReference type="Pfam" id="PF12802">
    <property type="entry name" value="MarR_2"/>
    <property type="match status" value="1"/>
</dbReference>
<keyword evidence="2" id="KW-0238">DNA-binding</keyword>
<dbReference type="STRING" id="1235591.CAK95_02230"/>
<dbReference type="Proteomes" id="UP000194137">
    <property type="component" value="Chromosome"/>
</dbReference>
<dbReference type="PANTHER" id="PTHR42756">
    <property type="entry name" value="TRANSCRIPTIONAL REGULATOR, MARR"/>
    <property type="match status" value="1"/>
</dbReference>
<dbReference type="SUPFAM" id="SSF46785">
    <property type="entry name" value="Winged helix' DNA-binding domain"/>
    <property type="match status" value="1"/>
</dbReference>
<dbReference type="GO" id="GO:0003677">
    <property type="term" value="F:DNA binding"/>
    <property type="evidence" value="ECO:0007669"/>
    <property type="project" value="UniProtKB-KW"/>
</dbReference>
<dbReference type="AlphaFoldDB" id="A0A1W6ZL85"/>
<accession>A0A1W6ZL85</accession>
<keyword evidence="1" id="KW-0805">Transcription regulation</keyword>
<dbReference type="SMART" id="SM00347">
    <property type="entry name" value="HTH_MARR"/>
    <property type="match status" value="1"/>
</dbReference>
<dbReference type="Gene3D" id="1.10.10.10">
    <property type="entry name" value="Winged helix-like DNA-binding domain superfamily/Winged helix DNA-binding domain"/>
    <property type="match status" value="1"/>
</dbReference>
<proteinExistence type="predicted"/>
<dbReference type="RefSeq" id="WP_086086342.1">
    <property type="nucleotide sequence ID" value="NZ_CP021112.1"/>
</dbReference>
<evidence type="ECO:0000256" key="3">
    <source>
        <dbReference type="ARBA" id="ARBA00023163"/>
    </source>
</evidence>